<dbReference type="PRINTS" id="PR00344">
    <property type="entry name" value="BCTRLSENSOR"/>
</dbReference>
<dbReference type="SMART" id="SM00260">
    <property type="entry name" value="CheW"/>
    <property type="match status" value="1"/>
</dbReference>
<dbReference type="CDD" id="cd00088">
    <property type="entry name" value="HPT"/>
    <property type="match status" value="1"/>
</dbReference>
<dbReference type="SMART" id="SM00387">
    <property type="entry name" value="HATPase_c"/>
    <property type="match status" value="1"/>
</dbReference>
<evidence type="ECO:0000256" key="1">
    <source>
        <dbReference type="ARBA" id="ARBA00000085"/>
    </source>
</evidence>
<dbReference type="Pfam" id="PF02518">
    <property type="entry name" value="HATPase_c"/>
    <property type="match status" value="1"/>
</dbReference>
<dbReference type="SMART" id="SM00073">
    <property type="entry name" value="HPT"/>
    <property type="match status" value="1"/>
</dbReference>
<evidence type="ECO:0000256" key="2">
    <source>
        <dbReference type="ARBA" id="ARBA00012438"/>
    </source>
</evidence>
<dbReference type="GO" id="GO:0000155">
    <property type="term" value="F:phosphorelay sensor kinase activity"/>
    <property type="evidence" value="ECO:0007669"/>
    <property type="project" value="UniProtKB-ARBA"/>
</dbReference>
<reference evidence="15 16" key="1">
    <citation type="submission" date="2016-10" db="EMBL/GenBank/DDBJ databases">
        <authorList>
            <person name="de Groot N.N."/>
        </authorList>
    </citation>
    <scope>NUCLEOTIDE SEQUENCE [LARGE SCALE GENOMIC DNA]</scope>
    <source>
        <strain evidence="15 16">CGMCC 1.3430</strain>
    </source>
</reference>
<evidence type="ECO:0000256" key="4">
    <source>
        <dbReference type="ARBA" id="ARBA00022553"/>
    </source>
</evidence>
<dbReference type="PROSITE" id="PS50109">
    <property type="entry name" value="HIS_KIN"/>
    <property type="match status" value="1"/>
</dbReference>
<dbReference type="PANTHER" id="PTHR43395">
    <property type="entry name" value="SENSOR HISTIDINE KINASE CHEA"/>
    <property type="match status" value="1"/>
</dbReference>
<dbReference type="InterPro" id="IPR011006">
    <property type="entry name" value="CheY-like_superfamily"/>
</dbReference>
<dbReference type="Pfam" id="PF01627">
    <property type="entry name" value="Hpt"/>
    <property type="match status" value="1"/>
</dbReference>
<keyword evidence="6 15" id="KW-0418">Kinase</keyword>
<gene>
    <name evidence="15" type="ORF">SAMN04488051_102199</name>
</gene>
<keyword evidence="4 10" id="KW-0597">Phosphoprotein</keyword>
<evidence type="ECO:0000256" key="6">
    <source>
        <dbReference type="ARBA" id="ARBA00022777"/>
    </source>
</evidence>
<keyword evidence="5" id="KW-0808">Transferase</keyword>
<evidence type="ECO:0000256" key="3">
    <source>
        <dbReference type="ARBA" id="ARBA00021495"/>
    </source>
</evidence>
<dbReference type="InterPro" id="IPR002545">
    <property type="entry name" value="CheW-lke_dom"/>
</dbReference>
<dbReference type="Gene3D" id="3.30.565.10">
    <property type="entry name" value="Histidine kinase-like ATPase, C-terminal domain"/>
    <property type="match status" value="1"/>
</dbReference>
<dbReference type="SUPFAM" id="SSF55874">
    <property type="entry name" value="ATPase domain of HSP90 chaperone/DNA topoisomerase II/histidine kinase"/>
    <property type="match status" value="1"/>
</dbReference>
<evidence type="ECO:0000256" key="7">
    <source>
        <dbReference type="ARBA" id="ARBA00023012"/>
    </source>
</evidence>
<dbReference type="GO" id="GO:0006935">
    <property type="term" value="P:chemotaxis"/>
    <property type="evidence" value="ECO:0007669"/>
    <property type="project" value="InterPro"/>
</dbReference>
<dbReference type="PROSITE" id="PS50851">
    <property type="entry name" value="CHEW"/>
    <property type="match status" value="1"/>
</dbReference>
<dbReference type="PROSITE" id="PS50894">
    <property type="entry name" value="HPT"/>
    <property type="match status" value="1"/>
</dbReference>
<dbReference type="EMBL" id="FNRM01000002">
    <property type="protein sequence ID" value="SEA23366.1"/>
    <property type="molecule type" value="Genomic_DNA"/>
</dbReference>
<name>A0A1H3ZHY4_ALKAM</name>
<evidence type="ECO:0000259" key="14">
    <source>
        <dbReference type="PROSITE" id="PS50894"/>
    </source>
</evidence>
<sequence>MTTQQPQLQQRLLTAFRQEATERLGSLRDALASLEQADATPDVLETVYREVHSLKGAARAVNAQQFERLCQKLESLFSALKQHQRGPGQGQITLINQALQRLQRILNSTDEHTTKLVDADDDTLQALCTALEQSCTDPDIQVPVEQAAAPAEVAITAEPGKLRVSSQALDKLWFCAEDLLDTRLESAELASELKQAQADFTCWHRYRYELSAALRVLQPASGSPSDSAVPTFTTTISAAKTNTTITAHASNTEPNSVTAQAQHSLIVFAQWATEFLQQWDYRISQLARMAAQLAMRSTSLETAFRQELQQVLLMPCASLTEGMPAMVQELAEAASKSATLTISGAEYQVDKRILEELRSPLQHLLRNAVDHGIETVQQRKSAGKAGSARLSIDFIQLSSNRFGLRFSDDGRGIDTEAVTAKAIQQGVLTRQQASALSDAERCRLIFRSGLSTSPMLTELSGRGLGLAIVEEKVLRLNGDIEICNQPGQGCSFMLALPVSLSTYRILLVRVAGQLFAIPCQSINRVLRMPATALRSVENRAVLPIAEQSLPLWSLADLLQLTPQHNQKMLQLILVETTECQYLLQVDEILTDQDITLKSLGPQLKRVTCITGVARLGNGQLVPVLNMQDLYKRACRTERPMPVQQSATSAERQKLLVAEDSITSRSLMKSILETAGFQVVTAVDGVDAWQALQQSDFAALISDIEMPGLDGFSLTAKVRSDSRLANLPVVLVTALQSKEDRVRGLEAGANAYILKSSFEQDHLLDILQQLLSQEQEP</sequence>
<dbReference type="SUPFAM" id="SSF47226">
    <property type="entry name" value="Histidine-containing phosphotransfer domain, HPT domain"/>
    <property type="match status" value="1"/>
</dbReference>
<dbReference type="InterPro" id="IPR001789">
    <property type="entry name" value="Sig_transdc_resp-reg_receiver"/>
</dbReference>
<feature type="domain" description="Response regulatory" evidence="12">
    <location>
        <begin position="653"/>
        <end position="769"/>
    </location>
</feature>
<evidence type="ECO:0000256" key="9">
    <source>
        <dbReference type="PROSITE-ProRule" id="PRU00110"/>
    </source>
</evidence>
<keyword evidence="16" id="KW-1185">Reference proteome</keyword>
<keyword evidence="7" id="KW-0902">Two-component regulatory system</keyword>
<dbReference type="PROSITE" id="PS50110">
    <property type="entry name" value="RESPONSE_REGULATORY"/>
    <property type="match status" value="1"/>
</dbReference>
<dbReference type="OrthoDB" id="9803176at2"/>
<dbReference type="InterPro" id="IPR005467">
    <property type="entry name" value="His_kinase_dom"/>
</dbReference>
<dbReference type="STRING" id="152573.SAMN04488051_102199"/>
<feature type="domain" description="CheW-like" evidence="13">
    <location>
        <begin position="502"/>
        <end position="635"/>
    </location>
</feature>
<feature type="modified residue" description="Phosphohistidine" evidence="9">
    <location>
        <position position="52"/>
    </location>
</feature>
<comment type="catalytic activity">
    <reaction evidence="1">
        <text>ATP + protein L-histidine = ADP + protein N-phospho-L-histidine.</text>
        <dbReference type="EC" id="2.7.13.3"/>
    </reaction>
</comment>
<evidence type="ECO:0000313" key="15">
    <source>
        <dbReference type="EMBL" id="SEA23366.1"/>
    </source>
</evidence>
<dbReference type="FunFam" id="3.30.565.10:FF:000016">
    <property type="entry name" value="Chemotaxis protein CheA, putative"/>
    <property type="match status" value="1"/>
</dbReference>
<dbReference type="SUPFAM" id="SSF52172">
    <property type="entry name" value="CheY-like"/>
    <property type="match status" value="1"/>
</dbReference>
<dbReference type="Proteomes" id="UP000198773">
    <property type="component" value="Unassembled WGS sequence"/>
</dbReference>
<dbReference type="Gene3D" id="2.30.30.40">
    <property type="entry name" value="SH3 Domains"/>
    <property type="match status" value="1"/>
</dbReference>
<evidence type="ECO:0000256" key="8">
    <source>
        <dbReference type="ARBA" id="ARBA00035100"/>
    </source>
</evidence>
<feature type="domain" description="Histidine kinase" evidence="11">
    <location>
        <begin position="361"/>
        <end position="500"/>
    </location>
</feature>
<evidence type="ECO:0000259" key="13">
    <source>
        <dbReference type="PROSITE" id="PS50851"/>
    </source>
</evidence>
<dbReference type="InterPro" id="IPR008207">
    <property type="entry name" value="Sig_transdc_His_kin_Hpt_dom"/>
</dbReference>
<protein>
    <recommendedName>
        <fullName evidence="3">Chemotaxis protein CheA</fullName>
        <ecNumber evidence="2">2.7.13.3</ecNumber>
    </recommendedName>
</protein>
<feature type="modified residue" description="4-aspartylphosphate" evidence="10">
    <location>
        <position position="702"/>
    </location>
</feature>
<feature type="domain" description="HPt" evidence="14">
    <location>
        <begin position="5"/>
        <end position="109"/>
    </location>
</feature>
<dbReference type="AlphaFoldDB" id="A0A1H3ZHY4"/>
<dbReference type="EC" id="2.7.13.3" evidence="2"/>
<dbReference type="Pfam" id="PF00072">
    <property type="entry name" value="Response_reg"/>
    <property type="match status" value="1"/>
</dbReference>
<dbReference type="SUPFAM" id="SSF50341">
    <property type="entry name" value="CheW-like"/>
    <property type="match status" value="1"/>
</dbReference>
<accession>A0A1H3ZHY4</accession>
<organism evidence="15 16">
    <name type="scientific">Alkalimonas amylolytica</name>
    <dbReference type="NCBI Taxonomy" id="152573"/>
    <lineage>
        <taxon>Bacteria</taxon>
        <taxon>Pseudomonadati</taxon>
        <taxon>Pseudomonadota</taxon>
        <taxon>Gammaproteobacteria</taxon>
        <taxon>Alkalimonas</taxon>
    </lineage>
</organism>
<evidence type="ECO:0000313" key="16">
    <source>
        <dbReference type="Proteomes" id="UP000198773"/>
    </source>
</evidence>
<dbReference type="PANTHER" id="PTHR43395:SF1">
    <property type="entry name" value="CHEMOTAXIS PROTEIN CHEA"/>
    <property type="match status" value="1"/>
</dbReference>
<dbReference type="Gene3D" id="3.40.50.2300">
    <property type="match status" value="1"/>
</dbReference>
<dbReference type="InterPro" id="IPR051315">
    <property type="entry name" value="Bact_Chemotaxis_CheA"/>
</dbReference>
<dbReference type="RefSeq" id="WP_091340221.1">
    <property type="nucleotide sequence ID" value="NZ_FNRM01000002.1"/>
</dbReference>
<dbReference type="InterPro" id="IPR036061">
    <property type="entry name" value="CheW-like_dom_sf"/>
</dbReference>
<dbReference type="InterPro" id="IPR003594">
    <property type="entry name" value="HATPase_dom"/>
</dbReference>
<dbReference type="Gene3D" id="1.20.120.160">
    <property type="entry name" value="HPT domain"/>
    <property type="match status" value="1"/>
</dbReference>
<dbReference type="SMART" id="SM00448">
    <property type="entry name" value="REC"/>
    <property type="match status" value="1"/>
</dbReference>
<evidence type="ECO:0000259" key="12">
    <source>
        <dbReference type="PROSITE" id="PS50110"/>
    </source>
</evidence>
<dbReference type="InterPro" id="IPR004358">
    <property type="entry name" value="Sig_transdc_His_kin-like_C"/>
</dbReference>
<comment type="function">
    <text evidence="8">Involved in the transmission of sensory signals from the chemoreceptors to the flagellar motors. CheA is autophosphorylated; it can transfer its phosphate group to either CheB or CheY.</text>
</comment>
<dbReference type="InterPro" id="IPR036890">
    <property type="entry name" value="HATPase_C_sf"/>
</dbReference>
<evidence type="ECO:0000259" key="11">
    <source>
        <dbReference type="PROSITE" id="PS50109"/>
    </source>
</evidence>
<evidence type="ECO:0000256" key="10">
    <source>
        <dbReference type="PROSITE-ProRule" id="PRU00169"/>
    </source>
</evidence>
<proteinExistence type="predicted"/>
<dbReference type="InterPro" id="IPR036641">
    <property type="entry name" value="HPT_dom_sf"/>
</dbReference>
<evidence type="ECO:0000256" key="5">
    <source>
        <dbReference type="ARBA" id="ARBA00022679"/>
    </source>
</evidence>
<dbReference type="Pfam" id="PF01584">
    <property type="entry name" value="CheW"/>
    <property type="match status" value="1"/>
</dbReference>